<dbReference type="Proteomes" id="UP001152797">
    <property type="component" value="Unassembled WGS sequence"/>
</dbReference>
<dbReference type="AlphaFoldDB" id="A0A9P1DNF1"/>
<proteinExistence type="predicted"/>
<name>A0A9P1DNF1_9DINO</name>
<reference evidence="2 3" key="2">
    <citation type="submission" date="2024-05" db="EMBL/GenBank/DDBJ databases">
        <authorList>
            <person name="Chen Y."/>
            <person name="Shah S."/>
            <person name="Dougan E. K."/>
            <person name="Thang M."/>
            <person name="Chan C."/>
        </authorList>
    </citation>
    <scope>NUCLEOTIDE SEQUENCE [LARGE SCALE GENOMIC DNA]</scope>
</reference>
<evidence type="ECO:0000313" key="1">
    <source>
        <dbReference type="EMBL" id="CAI4011853.1"/>
    </source>
</evidence>
<evidence type="ECO:0000313" key="2">
    <source>
        <dbReference type="EMBL" id="CAL4799165.1"/>
    </source>
</evidence>
<dbReference type="EMBL" id="CAMXCT030005257">
    <property type="protein sequence ID" value="CAL4799165.1"/>
    <property type="molecule type" value="Genomic_DNA"/>
</dbReference>
<sequence length="491" mass="53872">MRHGDADILQLLEESVPRADISKVSIFAQPLAKYNQEATMDFKYLNDRYQRGKSSIVAHMDEKMMFARCSSLVLAHAQIVQAQGALSIDESVTLAQGISSGNANTVSFWSMDVYEIAVNFQDAAHQGLAGVSGHSNAAFAKSRALLGSIASVPRARVQDLQNPDPDKALVQQRGVEATKFILMQLLDGMNIQAAWELQRDYLLKEDGAMQWDVRTLSLYHDNDLPTLECLTVSDGDVKIPDMIQQKYQSTHVDSLKLITDKINQETAIKSAIKNHQGAASLASGGGTMQRTLASPDWDGNPPLNWRKSVLLSSVSMADFDAGNTLEASANVARDPNVQVVLTSVGGLWLLNRTTSKIDLPPGELFGFNTGTFIEVLNTLADVMCEVTKQRGVTEVRMIDHSLQAKLKVGPDGGQIPLSYRYRVGPETKVNAFKPKDILDTEDRMSLRSAMFGAVWNGRMSQLPKTAHADIIWEARGIFGGQIDGFPTRRPP</sequence>
<reference evidence="1" key="1">
    <citation type="submission" date="2022-10" db="EMBL/GenBank/DDBJ databases">
        <authorList>
            <person name="Chen Y."/>
            <person name="Dougan E. K."/>
            <person name="Chan C."/>
            <person name="Rhodes N."/>
            <person name="Thang M."/>
        </authorList>
    </citation>
    <scope>NUCLEOTIDE SEQUENCE</scope>
</reference>
<evidence type="ECO:0000313" key="3">
    <source>
        <dbReference type="Proteomes" id="UP001152797"/>
    </source>
</evidence>
<comment type="caution">
    <text evidence="1">The sequence shown here is derived from an EMBL/GenBank/DDBJ whole genome shotgun (WGS) entry which is preliminary data.</text>
</comment>
<dbReference type="EMBL" id="CAMXCT010005257">
    <property type="protein sequence ID" value="CAI4011853.1"/>
    <property type="molecule type" value="Genomic_DNA"/>
</dbReference>
<protein>
    <submittedName>
        <fullName evidence="1">Uncharacterized protein</fullName>
    </submittedName>
</protein>
<dbReference type="EMBL" id="CAMXCT020005257">
    <property type="protein sequence ID" value="CAL1165228.1"/>
    <property type="molecule type" value="Genomic_DNA"/>
</dbReference>
<accession>A0A9P1DNF1</accession>
<gene>
    <name evidence="1" type="ORF">C1SCF055_LOCUS36976</name>
</gene>
<organism evidence="1">
    <name type="scientific">Cladocopium goreaui</name>
    <dbReference type="NCBI Taxonomy" id="2562237"/>
    <lineage>
        <taxon>Eukaryota</taxon>
        <taxon>Sar</taxon>
        <taxon>Alveolata</taxon>
        <taxon>Dinophyceae</taxon>
        <taxon>Suessiales</taxon>
        <taxon>Symbiodiniaceae</taxon>
        <taxon>Cladocopium</taxon>
    </lineage>
</organism>
<keyword evidence="3" id="KW-1185">Reference proteome</keyword>